<feature type="coiled-coil region" evidence="1">
    <location>
        <begin position="163"/>
        <end position="237"/>
    </location>
</feature>
<dbReference type="OrthoDB" id="5135382at2"/>
<dbReference type="PATRIC" id="fig|1095750.3.peg.1544"/>
<keyword evidence="3" id="KW-1185">Reference proteome</keyword>
<dbReference type="AlphaFoldDB" id="I0R7R1"/>
<dbReference type="RefSeq" id="WP_008754070.1">
    <property type="nucleotide sequence ID" value="NZ_AJGH01000069.1"/>
</dbReference>
<keyword evidence="1" id="KW-0175">Coiled coil</keyword>
<dbReference type="InterPro" id="IPR043756">
    <property type="entry name" value="DUF5702"/>
</dbReference>
<dbReference type="eggNOG" id="ENOG502ZC8M">
    <property type="taxonomic scope" value="Bacteria"/>
</dbReference>
<gene>
    <name evidence="2" type="ORF">HMPREF9970_2328</name>
</gene>
<reference evidence="2 3" key="1">
    <citation type="submission" date="2012-03" db="EMBL/GenBank/DDBJ databases">
        <authorList>
            <person name="Durkin A.S."/>
            <person name="McCorrison J."/>
            <person name="Torralba M."/>
            <person name="Gillis M."/>
            <person name="Methe B."/>
            <person name="Sutton G."/>
            <person name="Nelson K.E."/>
        </authorList>
    </citation>
    <scope>NUCLEOTIDE SEQUENCE [LARGE SCALE GENOMIC DNA]</scope>
    <source>
        <strain evidence="2 3">F0468</strain>
    </source>
</reference>
<evidence type="ECO:0000256" key="1">
    <source>
        <dbReference type="SAM" id="Coils"/>
    </source>
</evidence>
<proteinExistence type="predicted"/>
<dbReference type="EMBL" id="AJGH01000069">
    <property type="protein sequence ID" value="EIC95719.1"/>
    <property type="molecule type" value="Genomic_DNA"/>
</dbReference>
<name>I0R7R1_9FIRM</name>
<sequence>MKKRGSVTVFIALIFVCISALICALLESARTSSARLYLQTAGDSAIDSLFSRYHRVMWENYRIFALESESDDNIGDLICEYMKPYVKYSGMYRIQNPNVSLNKKICLNDNGGMYLEQEIIDYMKLGTFESIFDGSPDDLWKDIEDAKSMEKITSDYGLSSREAIDVEKALKRLSENIDAQEKIKLKMKEALNTKNLGELKKLSDNLKKKLKKIPELVKKYERKADKMSAKLREIEAKNSSDLNKLSNSNKEYIEGEIEKFKDYVDKDSERRLEVTALSLQSESMITELDNLDCDIESLQSVLDEADEDDEEDYDSEISEGWDRVSDDIYSLGEMKLNCKHGIADEDKEDKLKQIKDMIADGVFSLVIPANRTVSDKSINTLSLPSNAATGGYTGRNLAERLLIDEYMGEYFADFTDDINTPLSYELEYILNGDSSDRANLESAVLKLLAIREGLNYMHIIRDSAKMQLATELAAAISGVLCLPQITFIVKFLIIAVWALVESAIDIKGLLSGGKVPVIKGGDDWHTDLDSIFNILSNNDLGNSDEFKRGINYEGYLKMLLYIEDPVKRNFRMMDIMQIDIGVGQKDFLIKDMVYGVDANISCGAKRLFSDISFFAGQFGGLNLGYETEVRVEKIY</sequence>
<dbReference type="Proteomes" id="UP000005039">
    <property type="component" value="Unassembled WGS sequence"/>
</dbReference>
<organism evidence="2 3">
    <name type="scientific">Lachnoanaerobaculum saburreum F0468</name>
    <dbReference type="NCBI Taxonomy" id="1095750"/>
    <lineage>
        <taxon>Bacteria</taxon>
        <taxon>Bacillati</taxon>
        <taxon>Bacillota</taxon>
        <taxon>Clostridia</taxon>
        <taxon>Lachnospirales</taxon>
        <taxon>Lachnospiraceae</taxon>
        <taxon>Lachnoanaerobaculum</taxon>
    </lineage>
</organism>
<evidence type="ECO:0000313" key="2">
    <source>
        <dbReference type="EMBL" id="EIC95719.1"/>
    </source>
</evidence>
<comment type="caution">
    <text evidence="2">The sequence shown here is derived from an EMBL/GenBank/DDBJ whole genome shotgun (WGS) entry which is preliminary data.</text>
</comment>
<dbReference type="Pfam" id="PF18960">
    <property type="entry name" value="DUF5702"/>
    <property type="match status" value="1"/>
</dbReference>
<evidence type="ECO:0000313" key="3">
    <source>
        <dbReference type="Proteomes" id="UP000005039"/>
    </source>
</evidence>
<protein>
    <submittedName>
        <fullName evidence="2">Uncharacterized protein</fullName>
    </submittedName>
</protein>
<accession>I0R7R1</accession>